<reference evidence="3 4" key="1">
    <citation type="submission" date="2015-09" db="EMBL/GenBank/DDBJ databases">
        <authorList>
            <consortium name="Pathogen Informatics"/>
        </authorList>
    </citation>
    <scope>NUCLEOTIDE SEQUENCE [LARGE SCALE GENOMIC DNA]</scope>
    <source>
        <strain evidence="3 4">2789STDY5834855</strain>
    </source>
</reference>
<dbReference type="Pfam" id="PF20434">
    <property type="entry name" value="BD-FAE"/>
    <property type="match status" value="1"/>
</dbReference>
<evidence type="ECO:0000313" key="3">
    <source>
        <dbReference type="EMBL" id="CUO01275.1"/>
    </source>
</evidence>
<sequence>MRKKRTLFIIIILITLIIGVLNSIRFKFLYEVLKLSNSLATISSDFYSEPIKDITYKDIIYKRNDGETLKLDLYINEEIKDPKPVIIYVFGNGWVYGDKVIPEAISSIIDLLKDEGFAVISTSYELMDDEVIFDKQISDVKDTIRWVYKNKDKYNFDVDNIGLIGPSAGAQLSMIAAFSDDDEFVGDVSLKEYPSKVKYIVDLFGPSDLSKINLSAGPSEIVDNFTAEDIESYSKLYSPINYIKEDLPDTLIIHSKKDNIVPYDTSVELYESGIELNNKFDFYTLENCTHYLENLSNKEALGLYMNIIDFILSESK</sequence>
<accession>A0A173WNW4</accession>
<feature type="domain" description="BD-FAE-like" evidence="2">
    <location>
        <begin position="71"/>
        <end position="271"/>
    </location>
</feature>
<evidence type="ECO:0000256" key="1">
    <source>
        <dbReference type="ARBA" id="ARBA00022801"/>
    </source>
</evidence>
<dbReference type="InterPro" id="IPR049492">
    <property type="entry name" value="BD-FAE-like_dom"/>
</dbReference>
<dbReference type="GO" id="GO:0016787">
    <property type="term" value="F:hydrolase activity"/>
    <property type="evidence" value="ECO:0007669"/>
    <property type="project" value="UniProtKB-KW"/>
</dbReference>
<protein>
    <submittedName>
        <fullName evidence="3">Lipase</fullName>
    </submittedName>
</protein>
<dbReference type="PANTHER" id="PTHR48081">
    <property type="entry name" value="AB HYDROLASE SUPERFAMILY PROTEIN C4A8.06C"/>
    <property type="match status" value="1"/>
</dbReference>
<dbReference type="EMBL" id="CYZV01000011">
    <property type="protein sequence ID" value="CUO01275.1"/>
    <property type="molecule type" value="Genomic_DNA"/>
</dbReference>
<dbReference type="Proteomes" id="UP000095558">
    <property type="component" value="Unassembled WGS sequence"/>
</dbReference>
<gene>
    <name evidence="3" type="ORF">ERS852470_01228</name>
</gene>
<name>A0A173WNW4_9CLOT</name>
<dbReference type="InterPro" id="IPR050300">
    <property type="entry name" value="GDXG_lipolytic_enzyme"/>
</dbReference>
<keyword evidence="1" id="KW-0378">Hydrolase</keyword>
<dbReference type="SUPFAM" id="SSF53474">
    <property type="entry name" value="alpha/beta-Hydrolases"/>
    <property type="match status" value="1"/>
</dbReference>
<dbReference type="InterPro" id="IPR029058">
    <property type="entry name" value="AB_hydrolase_fold"/>
</dbReference>
<organism evidence="3 4">
    <name type="scientific">Clostridium disporicum</name>
    <dbReference type="NCBI Taxonomy" id="84024"/>
    <lineage>
        <taxon>Bacteria</taxon>
        <taxon>Bacillati</taxon>
        <taxon>Bacillota</taxon>
        <taxon>Clostridia</taxon>
        <taxon>Eubacteriales</taxon>
        <taxon>Clostridiaceae</taxon>
        <taxon>Clostridium</taxon>
    </lineage>
</organism>
<proteinExistence type="predicted"/>
<evidence type="ECO:0000313" key="4">
    <source>
        <dbReference type="Proteomes" id="UP000095558"/>
    </source>
</evidence>
<dbReference type="OrthoDB" id="24847at2"/>
<evidence type="ECO:0000259" key="2">
    <source>
        <dbReference type="Pfam" id="PF20434"/>
    </source>
</evidence>
<dbReference type="Gene3D" id="3.40.50.1820">
    <property type="entry name" value="alpha/beta hydrolase"/>
    <property type="match status" value="1"/>
</dbReference>
<dbReference type="PANTHER" id="PTHR48081:SF13">
    <property type="entry name" value="ALPHA_BETA HYDROLASE"/>
    <property type="match status" value="1"/>
</dbReference>
<dbReference type="AlphaFoldDB" id="A0A173WNW4"/>
<dbReference type="RefSeq" id="WP_055275949.1">
    <property type="nucleotide sequence ID" value="NZ_CYYT01000001.1"/>
</dbReference>